<protein>
    <submittedName>
        <fullName evidence="1">Uncharacterized protein</fullName>
    </submittedName>
</protein>
<evidence type="ECO:0000313" key="1">
    <source>
        <dbReference type="EMBL" id="JAE16049.1"/>
    </source>
</evidence>
<accession>A0A0A9FXU2</accession>
<dbReference type="EMBL" id="GBRH01181847">
    <property type="protein sequence ID" value="JAE16049.1"/>
    <property type="molecule type" value="Transcribed_RNA"/>
</dbReference>
<dbReference type="AlphaFoldDB" id="A0A0A9FXU2"/>
<proteinExistence type="predicted"/>
<reference evidence="1" key="1">
    <citation type="submission" date="2014-09" db="EMBL/GenBank/DDBJ databases">
        <authorList>
            <person name="Magalhaes I.L.F."/>
            <person name="Oliveira U."/>
            <person name="Santos F.R."/>
            <person name="Vidigal T.H.D.A."/>
            <person name="Brescovit A.D."/>
            <person name="Santos A.J."/>
        </authorList>
    </citation>
    <scope>NUCLEOTIDE SEQUENCE</scope>
    <source>
        <tissue evidence="1">Shoot tissue taken approximately 20 cm above the soil surface</tissue>
    </source>
</reference>
<sequence length="38" mass="4339">MNAHRLSRSFARISLWVEMISLKKHNGLHSTLFSSVPS</sequence>
<organism evidence="1">
    <name type="scientific">Arundo donax</name>
    <name type="common">Giant reed</name>
    <name type="synonym">Donax arundinaceus</name>
    <dbReference type="NCBI Taxonomy" id="35708"/>
    <lineage>
        <taxon>Eukaryota</taxon>
        <taxon>Viridiplantae</taxon>
        <taxon>Streptophyta</taxon>
        <taxon>Embryophyta</taxon>
        <taxon>Tracheophyta</taxon>
        <taxon>Spermatophyta</taxon>
        <taxon>Magnoliopsida</taxon>
        <taxon>Liliopsida</taxon>
        <taxon>Poales</taxon>
        <taxon>Poaceae</taxon>
        <taxon>PACMAD clade</taxon>
        <taxon>Arundinoideae</taxon>
        <taxon>Arundineae</taxon>
        <taxon>Arundo</taxon>
    </lineage>
</organism>
<reference evidence="1" key="2">
    <citation type="journal article" date="2015" name="Data Brief">
        <title>Shoot transcriptome of the giant reed, Arundo donax.</title>
        <authorList>
            <person name="Barrero R.A."/>
            <person name="Guerrero F.D."/>
            <person name="Moolhuijzen P."/>
            <person name="Goolsby J.A."/>
            <person name="Tidwell J."/>
            <person name="Bellgard S.E."/>
            <person name="Bellgard M.I."/>
        </authorList>
    </citation>
    <scope>NUCLEOTIDE SEQUENCE</scope>
    <source>
        <tissue evidence="1">Shoot tissue taken approximately 20 cm above the soil surface</tissue>
    </source>
</reference>
<name>A0A0A9FXU2_ARUDO</name>